<evidence type="ECO:0000256" key="1">
    <source>
        <dbReference type="SAM" id="Phobius"/>
    </source>
</evidence>
<dbReference type="Proteomes" id="UP000887574">
    <property type="component" value="Unplaced"/>
</dbReference>
<evidence type="ECO:0000313" key="3">
    <source>
        <dbReference type="WBParaSite" id="jg20392"/>
    </source>
</evidence>
<protein>
    <submittedName>
        <fullName evidence="3">G-protein coupled receptors family 1 profile domain-containing protein</fullName>
    </submittedName>
</protein>
<keyword evidence="1" id="KW-0472">Membrane</keyword>
<sequence>MTEQAGAYYKYLVLGEFILSFLCNIFSIFNCSIILIYFYKVFRKKEWRPKVSAFFFALLVNYLLAALFLLPYDIFVLANWRPYASFRNGPMLFWVSVMGHCLIATNPLSVFFLTLDRI</sequence>
<reference evidence="3" key="1">
    <citation type="submission" date="2022-11" db="UniProtKB">
        <authorList>
            <consortium name="WormBaseParasite"/>
        </authorList>
    </citation>
    <scope>IDENTIFICATION</scope>
</reference>
<accession>A0A915DKQ8</accession>
<proteinExistence type="predicted"/>
<keyword evidence="1" id="KW-1133">Transmembrane helix</keyword>
<name>A0A915DKQ8_9BILA</name>
<feature type="transmembrane region" description="Helical" evidence="1">
    <location>
        <begin position="51"/>
        <end position="72"/>
    </location>
</feature>
<dbReference type="WBParaSite" id="jg20392">
    <property type="protein sequence ID" value="jg20392"/>
    <property type="gene ID" value="jg20392"/>
</dbReference>
<dbReference type="AlphaFoldDB" id="A0A915DKQ8"/>
<organism evidence="2 3">
    <name type="scientific">Ditylenchus dipsaci</name>
    <dbReference type="NCBI Taxonomy" id="166011"/>
    <lineage>
        <taxon>Eukaryota</taxon>
        <taxon>Metazoa</taxon>
        <taxon>Ecdysozoa</taxon>
        <taxon>Nematoda</taxon>
        <taxon>Chromadorea</taxon>
        <taxon>Rhabditida</taxon>
        <taxon>Tylenchina</taxon>
        <taxon>Tylenchomorpha</taxon>
        <taxon>Sphaerularioidea</taxon>
        <taxon>Anguinidae</taxon>
        <taxon>Anguininae</taxon>
        <taxon>Ditylenchus</taxon>
    </lineage>
</organism>
<evidence type="ECO:0000313" key="2">
    <source>
        <dbReference type="Proteomes" id="UP000887574"/>
    </source>
</evidence>
<keyword evidence="2" id="KW-1185">Reference proteome</keyword>
<keyword evidence="1" id="KW-0812">Transmembrane</keyword>
<feature type="transmembrane region" description="Helical" evidence="1">
    <location>
        <begin position="17"/>
        <end position="39"/>
    </location>
</feature>
<feature type="transmembrane region" description="Helical" evidence="1">
    <location>
        <begin position="92"/>
        <end position="115"/>
    </location>
</feature>